<accession>A0A512DCN7</accession>
<reference evidence="3 4" key="1">
    <citation type="submission" date="2019-07" db="EMBL/GenBank/DDBJ databases">
        <title>Whole genome shotgun sequence of Cellulomonas aerilata NBRC 106308.</title>
        <authorList>
            <person name="Hosoyama A."/>
            <person name="Uohara A."/>
            <person name="Ohji S."/>
            <person name="Ichikawa N."/>
        </authorList>
    </citation>
    <scope>NUCLEOTIDE SEQUENCE [LARGE SCALE GENOMIC DNA]</scope>
    <source>
        <strain evidence="3 4">NBRC 106308</strain>
    </source>
</reference>
<sequence length="407" mass="42415">MPSPTAATAAGPAPDPAPAPLPRVAVVGVLGFGLTHLRAFRELADEGRCTVSDVVDMRPLAGEAAELAGDAAYHRDLADLLEAGPGPRPDVVVIATPISTHAPLAAAAMRAGCHVLLEKPPTASLAEFTELLAVARETGRACQVGFQSNGSDAYAVVAGAVASGEIGEVTGIGVVGTWLRPVSYFERARWAGRRRLDGVDVVDGVVTNPLAHAVAAALRVGGANRVEDVAVVETELYHAHDIEADDTSSVRVLTTHGAQGLPIALGLTVCAAEQTEPRVLVHGTAGRVTFRYKTDVVEVDGTAGARTVRCTSASLQANLLDHLGDPTVALLSPLEESGGFMRVLEAIRTAPDPTPIPADLVEWRGEGPDRHPVVRDVEEWCTRVATELRSFAALGAPWSPARTTPAT</sequence>
<dbReference type="GO" id="GO:0000166">
    <property type="term" value="F:nucleotide binding"/>
    <property type="evidence" value="ECO:0007669"/>
    <property type="project" value="InterPro"/>
</dbReference>
<protein>
    <submittedName>
        <fullName evidence="3">Oxidoreductase</fullName>
    </submittedName>
</protein>
<dbReference type="RefSeq" id="WP_146903442.1">
    <property type="nucleotide sequence ID" value="NZ_BAAARM010000003.1"/>
</dbReference>
<gene>
    <name evidence="3" type="ORF">CAE01nite_19630</name>
</gene>
<organism evidence="3 4">
    <name type="scientific">Cellulomonas aerilata</name>
    <dbReference type="NCBI Taxonomy" id="515326"/>
    <lineage>
        <taxon>Bacteria</taxon>
        <taxon>Bacillati</taxon>
        <taxon>Actinomycetota</taxon>
        <taxon>Actinomycetes</taxon>
        <taxon>Micrococcales</taxon>
        <taxon>Cellulomonadaceae</taxon>
        <taxon>Cellulomonas</taxon>
    </lineage>
</organism>
<dbReference type="Gene3D" id="3.40.50.720">
    <property type="entry name" value="NAD(P)-binding Rossmann-like Domain"/>
    <property type="match status" value="1"/>
</dbReference>
<dbReference type="EMBL" id="BJYY01000013">
    <property type="protein sequence ID" value="GEO34238.1"/>
    <property type="molecule type" value="Genomic_DNA"/>
</dbReference>
<dbReference type="Pfam" id="PF01408">
    <property type="entry name" value="GFO_IDH_MocA"/>
    <property type="match status" value="1"/>
</dbReference>
<dbReference type="PANTHER" id="PTHR43818">
    <property type="entry name" value="BCDNA.GH03377"/>
    <property type="match status" value="1"/>
</dbReference>
<dbReference type="InterPro" id="IPR050463">
    <property type="entry name" value="Gfo/Idh/MocA_oxidrdct_glycsds"/>
</dbReference>
<comment type="caution">
    <text evidence="3">The sequence shown here is derived from an EMBL/GenBank/DDBJ whole genome shotgun (WGS) entry which is preliminary data.</text>
</comment>
<dbReference type="SUPFAM" id="SSF51735">
    <property type="entry name" value="NAD(P)-binding Rossmann-fold domains"/>
    <property type="match status" value="1"/>
</dbReference>
<name>A0A512DCN7_9CELL</name>
<dbReference type="SUPFAM" id="SSF55347">
    <property type="entry name" value="Glyceraldehyde-3-phosphate dehydrogenase-like, C-terminal domain"/>
    <property type="match status" value="1"/>
</dbReference>
<dbReference type="PANTHER" id="PTHR43818:SF11">
    <property type="entry name" value="BCDNA.GH03377"/>
    <property type="match status" value="1"/>
</dbReference>
<dbReference type="Gene3D" id="3.30.360.10">
    <property type="entry name" value="Dihydrodipicolinate Reductase, domain 2"/>
    <property type="match status" value="1"/>
</dbReference>
<dbReference type="AlphaFoldDB" id="A0A512DCN7"/>
<dbReference type="OrthoDB" id="9812981at2"/>
<evidence type="ECO:0000313" key="4">
    <source>
        <dbReference type="Proteomes" id="UP000321181"/>
    </source>
</evidence>
<keyword evidence="1" id="KW-0560">Oxidoreductase</keyword>
<feature type="domain" description="Gfo/Idh/MocA-like oxidoreductase N-terminal" evidence="2">
    <location>
        <begin position="23"/>
        <end position="146"/>
    </location>
</feature>
<evidence type="ECO:0000259" key="2">
    <source>
        <dbReference type="Pfam" id="PF01408"/>
    </source>
</evidence>
<evidence type="ECO:0000313" key="3">
    <source>
        <dbReference type="EMBL" id="GEO34238.1"/>
    </source>
</evidence>
<evidence type="ECO:0000256" key="1">
    <source>
        <dbReference type="ARBA" id="ARBA00023002"/>
    </source>
</evidence>
<dbReference type="InterPro" id="IPR000683">
    <property type="entry name" value="Gfo/Idh/MocA-like_OxRdtase_N"/>
</dbReference>
<dbReference type="Proteomes" id="UP000321181">
    <property type="component" value="Unassembled WGS sequence"/>
</dbReference>
<dbReference type="InterPro" id="IPR036291">
    <property type="entry name" value="NAD(P)-bd_dom_sf"/>
</dbReference>
<dbReference type="GO" id="GO:0016491">
    <property type="term" value="F:oxidoreductase activity"/>
    <property type="evidence" value="ECO:0007669"/>
    <property type="project" value="UniProtKB-KW"/>
</dbReference>
<keyword evidence="4" id="KW-1185">Reference proteome</keyword>
<proteinExistence type="predicted"/>